<dbReference type="Pfam" id="PF05876">
    <property type="entry name" value="GpA_ATPase"/>
    <property type="match status" value="1"/>
</dbReference>
<evidence type="ECO:0000313" key="4">
    <source>
        <dbReference type="EMBL" id="MYM61648.1"/>
    </source>
</evidence>
<accession>A0A6L8LZW2</accession>
<proteinExistence type="predicted"/>
<feature type="domain" description="Phage terminase large subunit GpA ATPase" evidence="2">
    <location>
        <begin position="40"/>
        <end position="283"/>
    </location>
</feature>
<gene>
    <name evidence="4" type="ORF">GTG28_20820</name>
</gene>
<dbReference type="InterPro" id="IPR046454">
    <property type="entry name" value="GpA_endonuclease"/>
</dbReference>
<dbReference type="PANTHER" id="PTHR34413">
    <property type="entry name" value="PROPHAGE TAIL FIBER ASSEMBLY PROTEIN HOMOLOG TFAE-RELATED-RELATED"/>
    <property type="match status" value="1"/>
</dbReference>
<reference evidence="4 5" key="1">
    <citation type="submission" date="2020-01" db="EMBL/GenBank/DDBJ databases">
        <title>Draft Genome Sequence of Vibrio sp. strain OCN044, Isolated from a Healthy Coral at Palmyra Atoll.</title>
        <authorList>
            <person name="Videau P."/>
            <person name="Loughran R."/>
            <person name="Esquivel A."/>
            <person name="Deadmond M."/>
            <person name="Paddock B.E."/>
            <person name="Saw J.H."/>
            <person name="Ushijima B."/>
        </authorList>
    </citation>
    <scope>NUCLEOTIDE SEQUENCE [LARGE SCALE GENOMIC DNA]</scope>
    <source>
        <strain evidence="4 5">OCN044</strain>
    </source>
</reference>
<dbReference type="GO" id="GO:0016887">
    <property type="term" value="F:ATP hydrolysis activity"/>
    <property type="evidence" value="ECO:0007669"/>
    <property type="project" value="InterPro"/>
</dbReference>
<evidence type="ECO:0000259" key="3">
    <source>
        <dbReference type="Pfam" id="PF20454"/>
    </source>
</evidence>
<organism evidence="4 5">
    <name type="scientific">Vibrio tetraodonis subsp. pristinus</name>
    <dbReference type="NCBI Taxonomy" id="2695891"/>
    <lineage>
        <taxon>Bacteria</taxon>
        <taxon>Pseudomonadati</taxon>
        <taxon>Pseudomonadota</taxon>
        <taxon>Gammaproteobacteria</taxon>
        <taxon>Vibrionales</taxon>
        <taxon>Vibrionaceae</taxon>
        <taxon>Vibrio</taxon>
    </lineage>
</organism>
<feature type="domain" description="Terminase large subunit GpA endonuclease" evidence="3">
    <location>
        <begin position="323"/>
        <end position="646"/>
    </location>
</feature>
<name>A0A6L8LZW2_9VIBR</name>
<dbReference type="AlphaFoldDB" id="A0A6L8LZW2"/>
<sequence length="700" mass="79656">MMLTMSEIIERALDGLELEDIDAVEAADKYLYISEDGGVVKFRSELVPYMTKPILFSSSRLFRELIVCAAARSGKSKALIEAVMSFRAWQLPSNILCVYPTKVGAKKYSKTEIDRMINATKFMKRLRTSKIQDVGVFEKRFKNGTVLRVDSATDDALSQVGYGLVIFTDYDRSSDDGSGGGESEGSKFSRGSTRTKSDRSSGMCIAESSPSRMPIRNQKNLGEHELPRADGIAGLYNEGTRHWYYWQCFECECWIKCEFSLLKWTKGKPDTVYAQCPHCEAKFVNADQFELNLAGDYFQEGEIDKFGNRTGITPPEPIKRGRASFHFSGVNAFLNRWAELVSEYETAMDHWDKTGDDSKLQAFWNISEGIPFVPMERDSDLTVDKLMVREHSYLVAQGVAPSDTRFIVACVDVQGGKFARFEVNVFAINALMQWQLIDKFAITHNHENVVAGEPQPVRPEANHEDFRVLVDRVIQKQYRVDGYDDGRTLVPAFTMCDSGGSAEDLGASKGNTTFNAYQFYRELEELGIEHRFMLVKGNPQAFRGDKSDQMCRLTHPESDNKDHPFAADGDIPLLNLNSNRLKSLVYSSLLREENTQTRHFRRPAKWCGRDWYEGLLSESQNEKGKWVFDGSGNEPFDLSAYLFACLWENNVFQWRFDGDESVWAQPLERNVNFKMPHDHSFEVEEGDIEVDYEGYQPSAF</sequence>
<comment type="caution">
    <text evidence="4">The sequence shown here is derived from an EMBL/GenBank/DDBJ whole genome shotgun (WGS) entry which is preliminary data.</text>
</comment>
<evidence type="ECO:0000313" key="5">
    <source>
        <dbReference type="Proteomes" id="UP000478571"/>
    </source>
</evidence>
<dbReference type="GO" id="GO:0004519">
    <property type="term" value="F:endonuclease activity"/>
    <property type="evidence" value="ECO:0007669"/>
    <property type="project" value="InterPro"/>
</dbReference>
<dbReference type="InterPro" id="IPR027417">
    <property type="entry name" value="P-loop_NTPase"/>
</dbReference>
<dbReference type="InterPro" id="IPR051220">
    <property type="entry name" value="TFA_Chaperone"/>
</dbReference>
<keyword evidence="5" id="KW-1185">Reference proteome</keyword>
<dbReference type="InterPro" id="IPR046453">
    <property type="entry name" value="GpA_ATPase"/>
</dbReference>
<dbReference type="PANTHER" id="PTHR34413:SF2">
    <property type="entry name" value="PROPHAGE TAIL FIBER ASSEMBLY PROTEIN HOMOLOG TFAE-RELATED"/>
    <property type="match status" value="1"/>
</dbReference>
<evidence type="ECO:0000259" key="2">
    <source>
        <dbReference type="Pfam" id="PF05876"/>
    </source>
</evidence>
<dbReference type="RefSeq" id="WP_160933204.1">
    <property type="nucleotide sequence ID" value="NZ_WWEU01000017.1"/>
</dbReference>
<dbReference type="Pfam" id="PF20454">
    <property type="entry name" value="GpA_nuclease"/>
    <property type="match status" value="1"/>
</dbReference>
<evidence type="ECO:0008006" key="6">
    <source>
        <dbReference type="Google" id="ProtNLM"/>
    </source>
</evidence>
<dbReference type="Gene3D" id="3.40.50.300">
    <property type="entry name" value="P-loop containing nucleotide triphosphate hydrolases"/>
    <property type="match status" value="1"/>
</dbReference>
<dbReference type="EMBL" id="WWEU01000017">
    <property type="protein sequence ID" value="MYM61648.1"/>
    <property type="molecule type" value="Genomic_DNA"/>
</dbReference>
<dbReference type="Proteomes" id="UP000478571">
    <property type="component" value="Unassembled WGS sequence"/>
</dbReference>
<protein>
    <recommendedName>
        <fullName evidence="6">DNA packaging protein</fullName>
    </recommendedName>
</protein>
<evidence type="ECO:0000256" key="1">
    <source>
        <dbReference type="SAM" id="MobiDB-lite"/>
    </source>
</evidence>
<feature type="region of interest" description="Disordered" evidence="1">
    <location>
        <begin position="172"/>
        <end position="209"/>
    </location>
</feature>